<organism evidence="3 4">
    <name type="scientific">Paraphoma chrysanthemicola</name>
    <dbReference type="NCBI Taxonomy" id="798071"/>
    <lineage>
        <taxon>Eukaryota</taxon>
        <taxon>Fungi</taxon>
        <taxon>Dikarya</taxon>
        <taxon>Ascomycota</taxon>
        <taxon>Pezizomycotina</taxon>
        <taxon>Dothideomycetes</taxon>
        <taxon>Pleosporomycetidae</taxon>
        <taxon>Pleosporales</taxon>
        <taxon>Pleosporineae</taxon>
        <taxon>Phaeosphaeriaceae</taxon>
        <taxon>Paraphoma</taxon>
    </lineage>
</organism>
<dbReference type="Pfam" id="PF00069">
    <property type="entry name" value="Pkinase"/>
    <property type="match status" value="1"/>
</dbReference>
<dbReference type="Gene3D" id="3.30.200.20">
    <property type="entry name" value="Phosphorylase Kinase, domain 1"/>
    <property type="match status" value="1"/>
</dbReference>
<dbReference type="InterPro" id="IPR011009">
    <property type="entry name" value="Kinase-like_dom_sf"/>
</dbReference>
<evidence type="ECO:0000259" key="2">
    <source>
        <dbReference type="PROSITE" id="PS50011"/>
    </source>
</evidence>
<keyword evidence="4" id="KW-1185">Reference proteome</keyword>
<dbReference type="CDD" id="cd00180">
    <property type="entry name" value="PKc"/>
    <property type="match status" value="1"/>
</dbReference>
<evidence type="ECO:0000313" key="3">
    <source>
        <dbReference type="EMBL" id="KAH7093393.1"/>
    </source>
</evidence>
<accession>A0A8K0W3F7</accession>
<evidence type="ECO:0000313" key="4">
    <source>
        <dbReference type="Proteomes" id="UP000813461"/>
    </source>
</evidence>
<feature type="domain" description="Protein kinase" evidence="2">
    <location>
        <begin position="227"/>
        <end position="546"/>
    </location>
</feature>
<dbReference type="InterPro" id="IPR010730">
    <property type="entry name" value="HET"/>
</dbReference>
<dbReference type="PROSITE" id="PS50011">
    <property type="entry name" value="PROTEIN_KINASE_DOM"/>
    <property type="match status" value="1"/>
</dbReference>
<dbReference type="Gene3D" id="1.10.510.10">
    <property type="entry name" value="Transferase(Phosphotransferase) domain 1"/>
    <property type="match status" value="1"/>
</dbReference>
<dbReference type="OrthoDB" id="4062651at2759"/>
<dbReference type="InterPro" id="IPR000719">
    <property type="entry name" value="Prot_kinase_dom"/>
</dbReference>
<proteinExistence type="predicted"/>
<protein>
    <recommendedName>
        <fullName evidence="2">Protein kinase domain-containing protein</fullName>
    </recommendedName>
</protein>
<feature type="compositionally biased region" description="Polar residues" evidence="1">
    <location>
        <begin position="1"/>
        <end position="15"/>
    </location>
</feature>
<name>A0A8K0W3F7_9PLEO</name>
<dbReference type="GO" id="GO:0005524">
    <property type="term" value="F:ATP binding"/>
    <property type="evidence" value="ECO:0007669"/>
    <property type="project" value="InterPro"/>
</dbReference>
<dbReference type="EMBL" id="JAGMVJ010000002">
    <property type="protein sequence ID" value="KAH7093393.1"/>
    <property type="molecule type" value="Genomic_DNA"/>
</dbReference>
<comment type="caution">
    <text evidence="3">The sequence shown here is derived from an EMBL/GenBank/DDBJ whole genome shotgun (WGS) entry which is preliminary data.</text>
</comment>
<dbReference type="PANTHER" id="PTHR33112">
    <property type="entry name" value="DOMAIN PROTEIN, PUTATIVE-RELATED"/>
    <property type="match status" value="1"/>
</dbReference>
<dbReference type="SUPFAM" id="SSF56112">
    <property type="entry name" value="Protein kinase-like (PK-like)"/>
    <property type="match status" value="1"/>
</dbReference>
<dbReference type="GO" id="GO:0004672">
    <property type="term" value="F:protein kinase activity"/>
    <property type="evidence" value="ECO:0007669"/>
    <property type="project" value="InterPro"/>
</dbReference>
<dbReference type="Proteomes" id="UP000813461">
    <property type="component" value="Unassembled WGS sequence"/>
</dbReference>
<gene>
    <name evidence="3" type="ORF">FB567DRAFT_173596</name>
</gene>
<feature type="region of interest" description="Disordered" evidence="1">
    <location>
        <begin position="1"/>
        <end position="21"/>
    </location>
</feature>
<evidence type="ECO:0000256" key="1">
    <source>
        <dbReference type="SAM" id="MobiDB-lite"/>
    </source>
</evidence>
<dbReference type="SMART" id="SM00220">
    <property type="entry name" value="S_TKc"/>
    <property type="match status" value="1"/>
</dbReference>
<dbReference type="Pfam" id="PF06985">
    <property type="entry name" value="HET"/>
    <property type="match status" value="1"/>
</dbReference>
<sequence length="1324" mass="150183">MNTTSVTLPVRNASTPPMPKRRIGRVTAPVLKEQLALRMVRSQFDKTFVDFLPEGALDAILTEIGDSGIYRELSVSNPSSDDEKLLGFIKDKARRLFAISAYIGLKGSDLRMAMSWFLNYKDGYLEDTKLPIKVFKNKELDERMKLLNNDYEHMTDDEYEDLLREKVHVFIAIENQCRKENESSDLLWNRGRLWDFQDHQAKFTAPVLSDDKFNHDLWRRIVPFEFKDMTVSKAEGSNGTISKYQFHKKHLLDPRRPIDVSYDCVAVKELKDVGEKKRWESEVYAMQMMNTLDHHGHIVHFITAFRRGNRENPDRYLITEWADGGNLRQFWSSQTPNLTQSFIKAIFKQFLGLAQAFFVAHNLTSGGISTGASYRHGDLKPENILWFKPKSQSDDDIGTFKICDWGEAKVHQFATAMRHSRTTSGFGTRRYEPPEVDTGVSLMIPGAEDKRRSRLYDMWALGCITLEFIVWLLYGQDGLGTFNKSIRTDLNSECPFYQSSEHSGEKKAWVHPVVEYWMDHMAKDAACQPGVTALGNLLEIVRDSLLVVKLPRDGGSFDDRSSGGLRAMAQAGMPTTTQGSLGIPTSHTVDNLGPRSPLQGAVTFPSVTVTLADDNVVIDRSPQIGRQTKGRSRARAHELLDRLLEAFTPDQQDEDSYWSTPSDTTIPTIPAEVYTQRVPSSSSTGLHASGVDYGDTDINPKRWKYEKDNSFASTLFSKLKDDAKFSQPIRAISSNLCEYCEEFRKGILNTIFSITYSVPLFKSNAENGACDLCVLLWKVYEADQGQVSDQVPEVRFEVRDGFIITMNGKNEPSLYVRRSLDCNNEECSELQVGFSELPEAGSDTHLEVVRQWLSHCDEHHDSPTCKLSLQAPNTPNLRLPTRLLDVGVDEDSEIKLWETSSTDTGEWIALSHRWGPDKSDHFSTTTENYERHLKGIPFTDFPQTFADAIKVTRALGHTYLWIDSLCIIQAGDKSDWTQEASRMEDVYTGARCVIAASRAKNHKAGFLHARHKASSVTLQGNDEDSVFSVCENIDNFDKHILGGDLHQRGWVLQEHALARRTVFFDDYQTYWECGHGIRCETMTVLQNEAAKLLGDPEFPRLLEPVKQGEKITRLQNLYRLYSRLGLSKDNNRPTAVSSLEKRLLRTMQISGGFGMFDDRNRPGLLRRSLLWHRGGDVTRLERIEFPSNQDKVPTWSWMAWAGGKDNSGGIDYFHPPYGRIDWKDVQSPWAQTDANKVHILTAFAKCFDTTDSDDLIYDDPQSKPNDVKCIVLGVQAGTMDLDDKKHYVLLISPSPSLNGKWERVGAGILYGRDIQFDCGYVEIE</sequence>
<reference evidence="3" key="1">
    <citation type="journal article" date="2021" name="Nat. Commun.">
        <title>Genetic determinants of endophytism in the Arabidopsis root mycobiome.</title>
        <authorList>
            <person name="Mesny F."/>
            <person name="Miyauchi S."/>
            <person name="Thiergart T."/>
            <person name="Pickel B."/>
            <person name="Atanasova L."/>
            <person name="Karlsson M."/>
            <person name="Huettel B."/>
            <person name="Barry K.W."/>
            <person name="Haridas S."/>
            <person name="Chen C."/>
            <person name="Bauer D."/>
            <person name="Andreopoulos W."/>
            <person name="Pangilinan J."/>
            <person name="LaButti K."/>
            <person name="Riley R."/>
            <person name="Lipzen A."/>
            <person name="Clum A."/>
            <person name="Drula E."/>
            <person name="Henrissat B."/>
            <person name="Kohler A."/>
            <person name="Grigoriev I.V."/>
            <person name="Martin F.M."/>
            <person name="Hacquard S."/>
        </authorList>
    </citation>
    <scope>NUCLEOTIDE SEQUENCE</scope>
    <source>
        <strain evidence="3">MPI-SDFR-AT-0120</strain>
    </source>
</reference>
<dbReference type="PANTHER" id="PTHR33112:SF10">
    <property type="entry name" value="TOL"/>
    <property type="match status" value="1"/>
</dbReference>